<dbReference type="EMBL" id="VEPV01000004">
    <property type="protein sequence ID" value="TNP14265.1"/>
    <property type="molecule type" value="Genomic_DNA"/>
</dbReference>
<dbReference type="AlphaFoldDB" id="A0A5C5A6C5"/>
<protein>
    <submittedName>
        <fullName evidence="1">Uncharacterized protein</fullName>
    </submittedName>
</protein>
<evidence type="ECO:0000313" key="1">
    <source>
        <dbReference type="EMBL" id="TNP14265.1"/>
    </source>
</evidence>
<dbReference type="RefSeq" id="WP_000712745.1">
    <property type="nucleotide sequence ID" value="NZ_CP195032.1"/>
</dbReference>
<reference evidence="1 2" key="1">
    <citation type="submission" date="2019-06" db="EMBL/GenBank/DDBJ databases">
        <title>Biocontrol Bacillus strains from Vietnam.</title>
        <authorList>
            <person name="Borriss R."/>
            <person name="Lasch P."/>
            <person name="Thanh Tam L.T."/>
            <person name="Luong P.T."/>
            <person name="Phuong Thao L.T."/>
            <person name="Kim Chung L.T."/>
        </authorList>
    </citation>
    <scope>NUCLEOTIDE SEQUENCE [LARGE SCALE GENOMIC DNA]</scope>
    <source>
        <strain evidence="1 2">SN1</strain>
    </source>
</reference>
<comment type="caution">
    <text evidence="1">The sequence shown here is derived from an EMBL/GenBank/DDBJ whole genome shotgun (WGS) entry which is preliminary data.</text>
</comment>
<gene>
    <name evidence="1" type="ORF">FHY71_13135</name>
</gene>
<sequence>MKKFAQTLLAGIIISSGLLFGTSDAFAMGSKGSISFSTDANVYGRGATSIDVSGNMPFSDGGVVELYGKDNGVYRRIDVHDGGRFTVHFYTYDIPAGLYDVKVASDWGRDHRQGELTNYIRVNK</sequence>
<proteinExistence type="predicted"/>
<accession>A0A5C5A6C5</accession>
<name>A0A5C5A6C5_9BACI</name>
<dbReference type="Proteomes" id="UP000312495">
    <property type="component" value="Unassembled WGS sequence"/>
</dbReference>
<organism evidence="1 2">
    <name type="scientific">Bacillus tropicus</name>
    <dbReference type="NCBI Taxonomy" id="2026188"/>
    <lineage>
        <taxon>Bacteria</taxon>
        <taxon>Bacillati</taxon>
        <taxon>Bacillota</taxon>
        <taxon>Bacilli</taxon>
        <taxon>Bacillales</taxon>
        <taxon>Bacillaceae</taxon>
        <taxon>Bacillus</taxon>
        <taxon>Bacillus cereus group</taxon>
    </lineage>
</organism>
<evidence type="ECO:0000313" key="2">
    <source>
        <dbReference type="Proteomes" id="UP000312495"/>
    </source>
</evidence>